<dbReference type="SUPFAM" id="SSF54211">
    <property type="entry name" value="Ribosomal protein S5 domain 2-like"/>
    <property type="match status" value="1"/>
</dbReference>
<dbReference type="HAMAP" id="MF_00505">
    <property type="entry name" value="HSP90"/>
    <property type="match status" value="1"/>
</dbReference>
<evidence type="ECO:0000256" key="8">
    <source>
        <dbReference type="HAMAP-Rule" id="MF_00505"/>
    </source>
</evidence>
<keyword evidence="7 8" id="KW-0143">Chaperone</keyword>
<proteinExistence type="inferred from homology"/>
<feature type="region of interest" description="Disordered" evidence="10">
    <location>
        <begin position="153"/>
        <end position="179"/>
    </location>
</feature>
<dbReference type="PIRSF" id="PIRSF002583">
    <property type="entry name" value="Hsp90"/>
    <property type="match status" value="1"/>
</dbReference>
<feature type="binding site" evidence="9">
    <location>
        <position position="86"/>
    </location>
    <ligand>
        <name>ATP</name>
        <dbReference type="ChEBI" id="CHEBI:30616"/>
    </ligand>
</feature>
<dbReference type="InterPro" id="IPR020568">
    <property type="entry name" value="Ribosomal_Su5_D2-typ_SF"/>
</dbReference>
<organism evidence="12 13">
    <name type="scientific">Humisphaera borealis</name>
    <dbReference type="NCBI Taxonomy" id="2807512"/>
    <lineage>
        <taxon>Bacteria</taxon>
        <taxon>Pseudomonadati</taxon>
        <taxon>Planctomycetota</taxon>
        <taxon>Phycisphaerae</taxon>
        <taxon>Tepidisphaerales</taxon>
        <taxon>Tepidisphaeraceae</taxon>
        <taxon>Humisphaera</taxon>
    </lineage>
</organism>
<dbReference type="KEGG" id="hbs:IPV69_03305"/>
<feature type="domain" description="Histidine kinase/HSP90-like ATPase" evidence="11">
    <location>
        <begin position="33"/>
        <end position="190"/>
    </location>
</feature>
<feature type="binding site" evidence="9">
    <location>
        <position position="105"/>
    </location>
    <ligand>
        <name>ATP</name>
        <dbReference type="ChEBI" id="CHEBI:30616"/>
    </ligand>
</feature>
<dbReference type="InterPro" id="IPR036890">
    <property type="entry name" value="HATPase_C_sf"/>
</dbReference>
<dbReference type="PRINTS" id="PR00775">
    <property type="entry name" value="HEATSHOCK90"/>
</dbReference>
<dbReference type="Pfam" id="PF00183">
    <property type="entry name" value="HSP90"/>
    <property type="match status" value="1"/>
</dbReference>
<dbReference type="InterPro" id="IPR037196">
    <property type="entry name" value="HSP90_C"/>
</dbReference>
<feature type="binding site" evidence="9">
    <location>
        <position position="344"/>
    </location>
    <ligand>
        <name>ATP</name>
        <dbReference type="ChEBI" id="CHEBI:30616"/>
    </ligand>
</feature>
<feature type="binding site" evidence="9">
    <location>
        <position position="91"/>
    </location>
    <ligand>
        <name>ATP</name>
        <dbReference type="ChEBI" id="CHEBI:30616"/>
    </ligand>
</feature>
<feature type="binding site" evidence="9">
    <location>
        <position position="44"/>
    </location>
    <ligand>
        <name>ATP</name>
        <dbReference type="ChEBI" id="CHEBI:30616"/>
    </ligand>
</feature>
<keyword evidence="6 8" id="KW-0346">Stress response</keyword>
<feature type="region of interest" description="A; substrate-binding" evidence="8">
    <location>
        <begin position="1"/>
        <end position="344"/>
    </location>
</feature>
<dbReference type="GO" id="GO:0005524">
    <property type="term" value="F:ATP binding"/>
    <property type="evidence" value="ECO:0007669"/>
    <property type="project" value="UniProtKB-UniRule"/>
</dbReference>
<dbReference type="GO" id="GO:0051082">
    <property type="term" value="F:unfolded protein binding"/>
    <property type="evidence" value="ECO:0007669"/>
    <property type="project" value="UniProtKB-UniRule"/>
</dbReference>
<feature type="binding site" evidence="9">
    <location>
        <begin position="129"/>
        <end position="134"/>
    </location>
    <ligand>
        <name>ATP</name>
        <dbReference type="ChEBI" id="CHEBI:30616"/>
    </ligand>
</feature>
<dbReference type="SUPFAM" id="SSF110942">
    <property type="entry name" value="HSP90 C-terminal domain"/>
    <property type="match status" value="1"/>
</dbReference>
<reference evidence="12 13" key="1">
    <citation type="submission" date="2020-10" db="EMBL/GenBank/DDBJ databases">
        <title>Wide distribution of Phycisphaera-like planctomycetes from WD2101 soil group in peatlands and genome analysis of the first cultivated representative.</title>
        <authorList>
            <person name="Dedysh S.N."/>
            <person name="Beletsky A.V."/>
            <person name="Ivanova A."/>
            <person name="Kulichevskaya I.S."/>
            <person name="Suzina N.E."/>
            <person name="Philippov D.A."/>
            <person name="Rakitin A.L."/>
            <person name="Mardanov A.V."/>
            <person name="Ravin N.V."/>
        </authorList>
    </citation>
    <scope>NUCLEOTIDE SEQUENCE [LARGE SCALE GENOMIC DNA]</scope>
    <source>
        <strain evidence="12 13">M1803</strain>
    </source>
</reference>
<dbReference type="Gene3D" id="3.30.565.10">
    <property type="entry name" value="Histidine kinase-like ATPase, C-terminal domain"/>
    <property type="match status" value="1"/>
</dbReference>
<accession>A0A7M2WYB0</accession>
<dbReference type="AlphaFoldDB" id="A0A7M2WYB0"/>
<dbReference type="InterPro" id="IPR003594">
    <property type="entry name" value="HATPase_dom"/>
</dbReference>
<dbReference type="Proteomes" id="UP000593765">
    <property type="component" value="Chromosome"/>
</dbReference>
<keyword evidence="13" id="KW-1185">Reference proteome</keyword>
<evidence type="ECO:0000256" key="2">
    <source>
        <dbReference type="ARBA" id="ARBA00008239"/>
    </source>
</evidence>
<dbReference type="SMART" id="SM00387">
    <property type="entry name" value="HATPase_c"/>
    <property type="match status" value="1"/>
</dbReference>
<dbReference type="CDD" id="cd16927">
    <property type="entry name" value="HATPase_Hsp90-like"/>
    <property type="match status" value="1"/>
</dbReference>
<comment type="subunit">
    <text evidence="8">Homodimer.</text>
</comment>
<sequence>MTAAADLEAPQTMQFKTELKQLLDLIIHSLYTKKEIFLRELVSNAADAIDKVRFEGLTNPGILEGDTDWKIRLIPDEKAKTLTIRDNGIGMSREQIVENLGTIAKSGTKAFLQNLQKAEAKERPELIGQFGVGFYASFMVADRVTVISRPAGGGEAAKWESDGQGEFSVSPAERPEGRGTDVTLHLREDASEFLSPWKLREIVKRYSDYIEHPIVQAKVTEKDGKTETTDEVLNSRQAIWLRPKHEVKAEDYNAFYKQISHDFEDPAKTIHISAEGGAVEFRALLFIPSKKGMDFMAGPEKKSSIDLYVRRVLIQHESEEVAPPYLRFVKGVVDCADLPLNVSRETLQHNPVLAKVKSNLANRVLKTLEDMKSSDFDAYRKFFDEFGVYLKEGTATEWSTKDKERLADLLLFQSTATKAGEYTTLDKYVAAMKAEQKEIFYLVGESRQLLENSPYLEAFKARNEEVLLLTEPIDEYLIQSLSTYKDKQLKAADRGEVKDEETDDQKKQAEALKPLVGVIKEKLGDAVADVRLTRRLKESAAVLVAEEGAMSPQMERLMARMGRGGEIPPSKRVLELNPAHPVVAKLQSLHERNAGDARIESIGRLLYDQAVVAEGSKIEDPAAFARRLNELIALVTS</sequence>
<dbReference type="Gene3D" id="1.20.120.790">
    <property type="entry name" value="Heat shock protein 90, C-terminal domain"/>
    <property type="match status" value="1"/>
</dbReference>
<comment type="subcellular location">
    <subcellularLocation>
        <location evidence="1 8">Cytoplasm</location>
    </subcellularLocation>
</comment>
<dbReference type="RefSeq" id="WP_206293490.1">
    <property type="nucleotide sequence ID" value="NZ_CP063458.1"/>
</dbReference>
<keyword evidence="4 8" id="KW-0547">Nucleotide-binding</keyword>
<evidence type="ECO:0000313" key="13">
    <source>
        <dbReference type="Proteomes" id="UP000593765"/>
    </source>
</evidence>
<evidence type="ECO:0000313" key="12">
    <source>
        <dbReference type="EMBL" id="QOV90409.1"/>
    </source>
</evidence>
<dbReference type="Pfam" id="PF13589">
    <property type="entry name" value="HATPase_c_3"/>
    <property type="match status" value="1"/>
</dbReference>
<comment type="function">
    <text evidence="8">Molecular chaperone. Has ATPase activity.</text>
</comment>
<evidence type="ECO:0000256" key="10">
    <source>
        <dbReference type="SAM" id="MobiDB-lite"/>
    </source>
</evidence>
<evidence type="ECO:0000256" key="1">
    <source>
        <dbReference type="ARBA" id="ARBA00004496"/>
    </source>
</evidence>
<dbReference type="GO" id="GO:0005737">
    <property type="term" value="C:cytoplasm"/>
    <property type="evidence" value="ECO:0007669"/>
    <property type="project" value="UniProtKB-SubCell"/>
</dbReference>
<feature type="region of interest" description="C" evidence="8">
    <location>
        <begin position="557"/>
        <end position="637"/>
    </location>
</feature>
<dbReference type="InterPro" id="IPR020575">
    <property type="entry name" value="Hsp90_N"/>
</dbReference>
<dbReference type="Gene3D" id="3.40.50.11260">
    <property type="match status" value="1"/>
</dbReference>
<evidence type="ECO:0000256" key="7">
    <source>
        <dbReference type="ARBA" id="ARBA00023186"/>
    </source>
</evidence>
<feature type="binding site" evidence="9">
    <location>
        <position position="180"/>
    </location>
    <ligand>
        <name>ATP</name>
        <dbReference type="ChEBI" id="CHEBI:30616"/>
    </ligand>
</feature>
<evidence type="ECO:0000259" key="11">
    <source>
        <dbReference type="SMART" id="SM00387"/>
    </source>
</evidence>
<feature type="binding site" evidence="9">
    <location>
        <position position="40"/>
    </location>
    <ligand>
        <name>ATP</name>
        <dbReference type="ChEBI" id="CHEBI:30616"/>
    </ligand>
</feature>
<dbReference type="Gene3D" id="3.30.230.80">
    <property type="match status" value="1"/>
</dbReference>
<dbReference type="FunFam" id="3.30.565.10:FF:000009">
    <property type="entry name" value="Molecular chaperone HtpG"/>
    <property type="match status" value="1"/>
</dbReference>
<evidence type="ECO:0000256" key="6">
    <source>
        <dbReference type="ARBA" id="ARBA00023016"/>
    </source>
</evidence>
<dbReference type="InterPro" id="IPR001404">
    <property type="entry name" value="Hsp90_fam"/>
</dbReference>
<feature type="binding site" evidence="9">
    <location>
        <position position="99"/>
    </location>
    <ligand>
        <name>ATP</name>
        <dbReference type="ChEBI" id="CHEBI:30616"/>
    </ligand>
</feature>
<feature type="binding site" evidence="9">
    <location>
        <begin position="106"/>
        <end position="107"/>
    </location>
    <ligand>
        <name>ATP</name>
        <dbReference type="ChEBI" id="CHEBI:30616"/>
    </ligand>
</feature>
<dbReference type="EMBL" id="CP063458">
    <property type="protein sequence ID" value="QOV90409.1"/>
    <property type="molecule type" value="Genomic_DNA"/>
</dbReference>
<dbReference type="PANTHER" id="PTHR11528">
    <property type="entry name" value="HEAT SHOCK PROTEIN 90 FAMILY MEMBER"/>
    <property type="match status" value="1"/>
</dbReference>
<keyword evidence="5 8" id="KW-0067">ATP-binding</keyword>
<comment type="similarity">
    <text evidence="2 8">Belongs to the heat shock protein 90 family.</text>
</comment>
<dbReference type="GO" id="GO:0140662">
    <property type="term" value="F:ATP-dependent protein folding chaperone"/>
    <property type="evidence" value="ECO:0007669"/>
    <property type="project" value="InterPro"/>
</dbReference>
<gene>
    <name evidence="8 12" type="primary">htpG</name>
    <name evidence="12" type="ORF">IPV69_03305</name>
</gene>
<evidence type="ECO:0000256" key="9">
    <source>
        <dbReference type="PIRSR" id="PIRSR002583-1"/>
    </source>
</evidence>
<keyword evidence="3 8" id="KW-0963">Cytoplasm</keyword>
<protein>
    <recommendedName>
        <fullName evidence="8">Chaperone protein HtpG</fullName>
    </recommendedName>
    <alternativeName>
        <fullName evidence="8">Heat shock protein HtpG</fullName>
    </alternativeName>
    <alternativeName>
        <fullName evidence="8">High temperature protein G</fullName>
    </alternativeName>
</protein>
<dbReference type="GO" id="GO:0016887">
    <property type="term" value="F:ATP hydrolysis activity"/>
    <property type="evidence" value="ECO:0007669"/>
    <property type="project" value="InterPro"/>
</dbReference>
<dbReference type="SUPFAM" id="SSF55874">
    <property type="entry name" value="ATPase domain of HSP90 chaperone/DNA topoisomerase II/histidine kinase"/>
    <property type="match status" value="1"/>
</dbReference>
<comment type="caution">
    <text evidence="8">Lacks conserved residue(s) required for the propagation of feature annotation.</text>
</comment>
<evidence type="ECO:0000256" key="5">
    <source>
        <dbReference type="ARBA" id="ARBA00022840"/>
    </source>
</evidence>
<evidence type="ECO:0000256" key="3">
    <source>
        <dbReference type="ARBA" id="ARBA00022490"/>
    </source>
</evidence>
<name>A0A7M2WYB0_9BACT</name>
<evidence type="ECO:0000256" key="4">
    <source>
        <dbReference type="ARBA" id="ARBA00022741"/>
    </source>
</evidence>
<dbReference type="NCBIfam" id="NF003555">
    <property type="entry name" value="PRK05218.1"/>
    <property type="match status" value="1"/>
</dbReference>